<gene>
    <name evidence="2" type="ORF">ABT57_01805</name>
</gene>
<comment type="caution">
    <text evidence="2">The sequence shown here is derived from an EMBL/GenBank/DDBJ whole genome shotgun (WGS) entry which is preliminary data.</text>
</comment>
<organism evidence="2 3">
    <name type="scientific">Photobacterium ganghwense</name>
    <dbReference type="NCBI Taxonomy" id="320778"/>
    <lineage>
        <taxon>Bacteria</taxon>
        <taxon>Pseudomonadati</taxon>
        <taxon>Pseudomonadota</taxon>
        <taxon>Gammaproteobacteria</taxon>
        <taxon>Vibrionales</taxon>
        <taxon>Vibrionaceae</taxon>
        <taxon>Photobacterium</taxon>
    </lineage>
</organism>
<evidence type="ECO:0000313" key="2">
    <source>
        <dbReference type="EMBL" id="KLV11503.1"/>
    </source>
</evidence>
<dbReference type="NCBIfam" id="TIGR04179">
    <property type="entry name" value="rhombo_lipo"/>
    <property type="match status" value="1"/>
</dbReference>
<name>A0A0J1HIR0_9GAMM</name>
<dbReference type="PROSITE" id="PS51257">
    <property type="entry name" value="PROKAR_LIPOPROTEIN"/>
    <property type="match status" value="1"/>
</dbReference>
<reference evidence="2 3" key="1">
    <citation type="submission" date="2015-05" db="EMBL/GenBank/DDBJ databases">
        <title>Photobacterium galathea sp. nov.</title>
        <authorList>
            <person name="Machado H."/>
            <person name="Gram L."/>
        </authorList>
    </citation>
    <scope>NUCLEOTIDE SEQUENCE [LARGE SCALE GENOMIC DNA]</scope>
    <source>
        <strain evidence="2 3">DSM 22954</strain>
    </source>
</reference>
<accession>A0A0J1HIR0</accession>
<proteinExistence type="predicted"/>
<dbReference type="EMBL" id="LDOU01000002">
    <property type="protein sequence ID" value="KLV11503.1"/>
    <property type="molecule type" value="Genomic_DNA"/>
</dbReference>
<dbReference type="Proteomes" id="UP000035909">
    <property type="component" value="Unassembled WGS sequence"/>
</dbReference>
<keyword evidence="1" id="KW-0732">Signal</keyword>
<feature type="chain" id="PRO_5005252512" evidence="1">
    <location>
        <begin position="23"/>
        <end position="280"/>
    </location>
</feature>
<evidence type="ECO:0000313" key="3">
    <source>
        <dbReference type="Proteomes" id="UP000035909"/>
    </source>
</evidence>
<protein>
    <submittedName>
        <fullName evidence="2">Delta endotoxin</fullName>
    </submittedName>
</protein>
<evidence type="ECO:0000256" key="1">
    <source>
        <dbReference type="SAM" id="SignalP"/>
    </source>
</evidence>
<dbReference type="STRING" id="320778.ABT57_01805"/>
<dbReference type="InterPro" id="IPR026443">
    <property type="entry name" value="Rhombo_lipo"/>
</dbReference>
<keyword evidence="3" id="KW-1185">Reference proteome</keyword>
<dbReference type="AlphaFoldDB" id="A0A0J1HIR0"/>
<feature type="signal peptide" evidence="1">
    <location>
        <begin position="1"/>
        <end position="22"/>
    </location>
</feature>
<dbReference type="PATRIC" id="fig|320778.3.peg.384"/>
<sequence>MMFRVCLIGISLLFLTSCSLLLSDVDREQTVSSSLVDFLYPNTQDKTVIQPTIPTLHLPVNVGIAFVPSANRHQTGIHPATQTELLSKVKAAFGDYDFINRIEIIPETYLKRGKGFDALAQVSRLYNVDIMALVSYDQLAQSSENNAALLYWTIVGMYVIPGNSNLIQTFVDTAVFDINSRSLLFRAPGVSKLENRSTAVGVTSSLSEQSLKGFELAVADMTTNLNNELSHFKTRVKEEKIANISHRDGYSGGAWPIWALCLLSAIAFCKRETRKSVNSK</sequence>